<keyword evidence="3" id="KW-1185">Reference proteome</keyword>
<feature type="coiled-coil region" evidence="1">
    <location>
        <begin position="313"/>
        <end position="351"/>
    </location>
</feature>
<gene>
    <name evidence="2" type="ORF">NE675_01565</name>
</gene>
<evidence type="ECO:0000313" key="3">
    <source>
        <dbReference type="Proteomes" id="UP001206692"/>
    </source>
</evidence>
<evidence type="ECO:0000256" key="1">
    <source>
        <dbReference type="SAM" id="Coils"/>
    </source>
</evidence>
<comment type="caution">
    <text evidence="2">The sequence shown here is derived from an EMBL/GenBank/DDBJ whole genome shotgun (WGS) entry which is preliminary data.</text>
</comment>
<evidence type="ECO:0000313" key="2">
    <source>
        <dbReference type="EMBL" id="MCQ5341726.1"/>
    </source>
</evidence>
<proteinExistence type="predicted"/>
<keyword evidence="1" id="KW-0175">Coiled coil</keyword>
<name>A0ABT1SPC8_9FIRM</name>
<accession>A0ABT1SPC8</accession>
<protein>
    <submittedName>
        <fullName evidence="2">Uncharacterized protein</fullName>
    </submittedName>
</protein>
<reference evidence="2 3" key="1">
    <citation type="submission" date="2022-06" db="EMBL/GenBank/DDBJ databases">
        <title>Isolation of gut microbiota from human fecal samples.</title>
        <authorList>
            <person name="Pamer E.G."/>
            <person name="Barat B."/>
            <person name="Waligurski E."/>
            <person name="Medina S."/>
            <person name="Paddock L."/>
            <person name="Mostad J."/>
        </authorList>
    </citation>
    <scope>NUCLEOTIDE SEQUENCE [LARGE SCALE GENOMIC DNA]</scope>
    <source>
        <strain evidence="2 3">DFI.1.1</strain>
    </source>
</reference>
<organism evidence="2 3">
    <name type="scientific">Megasphaera massiliensis</name>
    <dbReference type="NCBI Taxonomy" id="1232428"/>
    <lineage>
        <taxon>Bacteria</taxon>
        <taxon>Bacillati</taxon>
        <taxon>Bacillota</taxon>
        <taxon>Negativicutes</taxon>
        <taxon>Veillonellales</taxon>
        <taxon>Veillonellaceae</taxon>
        <taxon>Megasphaera</taxon>
    </lineage>
</organism>
<dbReference type="EMBL" id="JANGEW010000001">
    <property type="protein sequence ID" value="MCQ5341726.1"/>
    <property type="molecule type" value="Genomic_DNA"/>
</dbReference>
<dbReference type="RefSeq" id="WP_062412963.1">
    <property type="nucleotide sequence ID" value="NZ_JAJCIO010000001.1"/>
</dbReference>
<sequence length="495" mass="57089">MLLFSTILPINEKMTKEKFIRLVIEWNQKSNYPENIIPNLVWDGKYTTSYETDHLLLDIEEYQKEDIVAVRYEKRDAEGVIWDSDYIMNFKDMKMSIRLDRSYLEEALKVDPEFSTPHFISMLIDGGYLRADNGLDVRRTPLIIDEDNIDIAVEIMTGKRRPRLPVVFVSKTSDNEDPIDVNKLAGRLKGAAHVLVQGDYEMEATLQEDSGNEKLGNGSIDIYFPNPAVGHKRYMYRRNPGYDIQLTENIIERVIQYGNAKRVSPLYVWAGVTSALYEDQYRQSQEAYASADKARHEALYKLLDLQGRYDEDVSQSKQEADQLLESFDEENRKLREDNERLRCQNVQLAYENQGLRSKLDSQTGVPVLFMGNEDDFYAGEIKDLLLATLESGLKGYLASGTRRYDVVKDILEANDYRHISEKKSAEVKQLFNNYKGMTSKVRRGLEELGFEIQHDGGHYKAIYYGDERYILVFAATPSDNRAGKNNALETIKKVF</sequence>
<dbReference type="Proteomes" id="UP001206692">
    <property type="component" value="Unassembled WGS sequence"/>
</dbReference>